<protein>
    <submittedName>
        <fullName evidence="2">Uncharacterized protein</fullName>
    </submittedName>
</protein>
<organism evidence="1 2">
    <name type="scientific">Panagrolaimus sp. JU765</name>
    <dbReference type="NCBI Taxonomy" id="591449"/>
    <lineage>
        <taxon>Eukaryota</taxon>
        <taxon>Metazoa</taxon>
        <taxon>Ecdysozoa</taxon>
        <taxon>Nematoda</taxon>
        <taxon>Chromadorea</taxon>
        <taxon>Rhabditida</taxon>
        <taxon>Tylenchina</taxon>
        <taxon>Panagrolaimomorpha</taxon>
        <taxon>Panagrolaimoidea</taxon>
        <taxon>Panagrolaimidae</taxon>
        <taxon>Panagrolaimus</taxon>
    </lineage>
</organism>
<dbReference type="WBParaSite" id="JU765_v2.g1901.t1">
    <property type="protein sequence ID" value="JU765_v2.g1901.t1"/>
    <property type="gene ID" value="JU765_v2.g1901"/>
</dbReference>
<evidence type="ECO:0000313" key="2">
    <source>
        <dbReference type="WBParaSite" id="JU765_v2.g1901.t1"/>
    </source>
</evidence>
<proteinExistence type="predicted"/>
<sequence length="754" mass="83756">MDYATPPLSTTQRPESNETDSSTANAVAVAAAVVAAASENVTHSALASFYDSHNQLGPIRHSYNSHLHHHNPYDPPMPLMSSNQQIDEQQGLYDSLAAAAALASGVPTTPNGMYYYDSNQQWQSSNWNNANFVAAAAQYAQFPPQQLPLGPMNNSGISQSALPLTNGFQNFDSFYTRQSQPSPANNSFFDLQYGVNAATASMIAPNQFRAAAQQPLIIPRNSLFLAMTDDPQRLTKERMADYLADRDKLDCIVTIFHAKVAQKSYGNEKRFFCPPPCIYLSGGGWKTKRDIFDVMYKRYRENIQHQLEQATSEECINSLSETLSKMPEAQSTELCAFIGIGAPTEQERQQLDFSNGKDYCAAKTLYISDSDKRKYFTLTTNFFYTTGQDLGMFNSQRIKVISKPSKKKQSMKSTDCKYLCIASGTKVALFNRLRSQTVSTRYLHVENGAFHASSTKWGAFTIHLVDENVESDGRNFQVKDGYIYYGAVVKLVDSITGVALPNMKIRKVDKQTVLIDHVSYEEPVSQLHKCAFQMLSNERSYLCLSHDKIIQHDAIILNESQHQINDGAAWTIISTDRAEYRFYEAMGPARLPVSPVPVVTGITMSGTTEGLAMIEITGANFTPNHKVWFGLFELDTSFRSAECMMCIIPSLADVCGTAAAAAVTYSQSDNKLDVPISIVRNDGVIYGTPMSFSYNCRTAGAIGAPILPDPFDPQRPQPRLNLNTPQLTRSQADLRQYLMNTNRFTYDVTGEMAN</sequence>
<evidence type="ECO:0000313" key="1">
    <source>
        <dbReference type="Proteomes" id="UP000887576"/>
    </source>
</evidence>
<accession>A0AC34QT93</accession>
<name>A0AC34QT93_9BILA</name>
<dbReference type="Proteomes" id="UP000887576">
    <property type="component" value="Unplaced"/>
</dbReference>
<reference evidence="2" key="1">
    <citation type="submission" date="2022-11" db="UniProtKB">
        <authorList>
            <consortium name="WormBaseParasite"/>
        </authorList>
    </citation>
    <scope>IDENTIFICATION</scope>
</reference>